<dbReference type="OrthoDB" id="30661at2759"/>
<dbReference type="OMA" id="TTYISCP"/>
<accession>A0A151ZAQ5</accession>
<feature type="domain" description="CFA20" evidence="1">
    <location>
        <begin position="1"/>
        <end position="187"/>
    </location>
</feature>
<dbReference type="STRING" id="361077.A0A151ZAQ5"/>
<dbReference type="EMBL" id="LODT01000035">
    <property type="protein sequence ID" value="KYQ91027.1"/>
    <property type="molecule type" value="Genomic_DNA"/>
</dbReference>
<evidence type="ECO:0000313" key="2">
    <source>
        <dbReference type="EMBL" id="KYQ91027.1"/>
    </source>
</evidence>
<gene>
    <name evidence="2" type="ORF">DLAC_07926</name>
</gene>
<dbReference type="PANTHER" id="PTHR12458">
    <property type="entry name" value="ORF PROTEIN"/>
    <property type="match status" value="1"/>
</dbReference>
<name>A0A151ZAQ5_TIELA</name>
<dbReference type="AlphaFoldDB" id="A0A151ZAQ5"/>
<dbReference type="Pfam" id="PF05018">
    <property type="entry name" value="CFA20_dom"/>
    <property type="match status" value="1"/>
</dbReference>
<dbReference type="Proteomes" id="UP000076078">
    <property type="component" value="Unassembled WGS sequence"/>
</dbReference>
<reference evidence="2 3" key="1">
    <citation type="submission" date="2015-12" db="EMBL/GenBank/DDBJ databases">
        <title>Dictyostelia acquired genes for synthesis and detection of signals that induce cell-type specialization by lateral gene transfer from prokaryotes.</title>
        <authorList>
            <person name="Gloeckner G."/>
            <person name="Schaap P."/>
        </authorList>
    </citation>
    <scope>NUCLEOTIDE SEQUENCE [LARGE SCALE GENOMIC DNA]</scope>
    <source>
        <strain evidence="2 3">TK</strain>
    </source>
</reference>
<keyword evidence="3" id="KW-1185">Reference proteome</keyword>
<dbReference type="InterPro" id="IPR040441">
    <property type="entry name" value="CFA20/CFAP20DC"/>
</dbReference>
<dbReference type="InParanoid" id="A0A151ZAQ5"/>
<sequence>MLKNTFQIGILSLFYSLNNDSLELFRTNGNTDKGNWIEMTIDQDIHSKVLELRSENISNCYITSPSDPLKALSIKLPILLVILKNMDKYFSFEIQVLDDRNQKRRIRISNFQDQVVKTEMISTIPMVLDRGWNTIQHNLQDLVHQLYGSNFVEVERITFHANTRLRRIAFTEKIYTLHDMPNEFKLNLPIDSHYK</sequence>
<comment type="caution">
    <text evidence="2">The sequence shown here is derived from an EMBL/GenBank/DDBJ whole genome shotgun (WGS) entry which is preliminary data.</text>
</comment>
<protein>
    <recommendedName>
        <fullName evidence="1">CFA20 domain-containing protein</fullName>
    </recommendedName>
</protein>
<evidence type="ECO:0000313" key="3">
    <source>
        <dbReference type="Proteomes" id="UP000076078"/>
    </source>
</evidence>
<dbReference type="InterPro" id="IPR007714">
    <property type="entry name" value="CFA20_dom"/>
</dbReference>
<organism evidence="2 3">
    <name type="scientific">Tieghemostelium lacteum</name>
    <name type="common">Slime mold</name>
    <name type="synonym">Dictyostelium lacteum</name>
    <dbReference type="NCBI Taxonomy" id="361077"/>
    <lineage>
        <taxon>Eukaryota</taxon>
        <taxon>Amoebozoa</taxon>
        <taxon>Evosea</taxon>
        <taxon>Eumycetozoa</taxon>
        <taxon>Dictyostelia</taxon>
        <taxon>Dictyosteliales</taxon>
        <taxon>Raperosteliaceae</taxon>
        <taxon>Tieghemostelium</taxon>
    </lineage>
</organism>
<proteinExistence type="predicted"/>
<evidence type="ECO:0000259" key="1">
    <source>
        <dbReference type="Pfam" id="PF05018"/>
    </source>
</evidence>